<gene>
    <name evidence="2" type="ORF">DEBURN_LOCUS3809</name>
</gene>
<keyword evidence="3" id="KW-1185">Reference proteome</keyword>
<reference evidence="2" key="1">
    <citation type="submission" date="2021-06" db="EMBL/GenBank/DDBJ databases">
        <authorList>
            <person name="Kallberg Y."/>
            <person name="Tangrot J."/>
            <person name="Rosling A."/>
        </authorList>
    </citation>
    <scope>NUCLEOTIDE SEQUENCE</scope>
    <source>
        <strain evidence="2">AZ414A</strain>
    </source>
</reference>
<comment type="caution">
    <text evidence="2">The sequence shown here is derived from an EMBL/GenBank/DDBJ whole genome shotgun (WGS) entry which is preliminary data.</text>
</comment>
<dbReference type="AlphaFoldDB" id="A0A9N8Z9V2"/>
<evidence type="ECO:0000313" key="2">
    <source>
        <dbReference type="EMBL" id="CAG8483867.1"/>
    </source>
</evidence>
<accession>A0A9N8Z9V2</accession>
<evidence type="ECO:0000256" key="1">
    <source>
        <dbReference type="SAM" id="MobiDB-lite"/>
    </source>
</evidence>
<proteinExistence type="predicted"/>
<feature type="region of interest" description="Disordered" evidence="1">
    <location>
        <begin position="1"/>
        <end position="26"/>
    </location>
</feature>
<sequence>MTTIPPRGTFSDPYTAGDYVPKPNETQRNLRYGQLGVGANVPEPYEDFHEVPGENEYVIHGEGIPPEVENERLAKLKKVSIDYAREESEKGIDPRESQAATVASARDKYATAIGQERFENPTTLISNKKLPPVNKDVDQKQLVEELKDETRSRETVENEKMTKILGGGPAANVQSAMNKLESVVNKEE</sequence>
<dbReference type="EMBL" id="CAJVPK010000254">
    <property type="protein sequence ID" value="CAG8483867.1"/>
    <property type="molecule type" value="Genomic_DNA"/>
</dbReference>
<protein>
    <submittedName>
        <fullName evidence="2">5458_t:CDS:1</fullName>
    </submittedName>
</protein>
<dbReference type="Proteomes" id="UP000789706">
    <property type="component" value="Unassembled WGS sequence"/>
</dbReference>
<dbReference type="OrthoDB" id="2370850at2759"/>
<organism evidence="2 3">
    <name type="scientific">Diversispora eburnea</name>
    <dbReference type="NCBI Taxonomy" id="1213867"/>
    <lineage>
        <taxon>Eukaryota</taxon>
        <taxon>Fungi</taxon>
        <taxon>Fungi incertae sedis</taxon>
        <taxon>Mucoromycota</taxon>
        <taxon>Glomeromycotina</taxon>
        <taxon>Glomeromycetes</taxon>
        <taxon>Diversisporales</taxon>
        <taxon>Diversisporaceae</taxon>
        <taxon>Diversispora</taxon>
    </lineage>
</organism>
<name>A0A9N8Z9V2_9GLOM</name>
<evidence type="ECO:0000313" key="3">
    <source>
        <dbReference type="Proteomes" id="UP000789706"/>
    </source>
</evidence>